<feature type="transmembrane region" description="Helical" evidence="8">
    <location>
        <begin position="12"/>
        <end position="32"/>
    </location>
</feature>
<keyword evidence="6 8" id="KW-1133">Transmembrane helix</keyword>
<dbReference type="RefSeq" id="WP_345477643.1">
    <property type="nucleotide sequence ID" value="NZ_BAABLW010000007.1"/>
</dbReference>
<evidence type="ECO:0000259" key="9">
    <source>
        <dbReference type="PROSITE" id="PS50850"/>
    </source>
</evidence>
<keyword evidence="3" id="KW-0813">Transport</keyword>
<dbReference type="InterPro" id="IPR036259">
    <property type="entry name" value="MFS_trans_sf"/>
</dbReference>
<proteinExistence type="inferred from homology"/>
<comment type="subcellular location">
    <subcellularLocation>
        <location evidence="1">Cell membrane</location>
        <topology evidence="1">Multi-pass membrane protein</topology>
    </subcellularLocation>
</comment>
<name>A0ABP9FY72_9MICC</name>
<evidence type="ECO:0000256" key="7">
    <source>
        <dbReference type="ARBA" id="ARBA00023136"/>
    </source>
</evidence>
<evidence type="ECO:0000256" key="8">
    <source>
        <dbReference type="SAM" id="Phobius"/>
    </source>
</evidence>
<dbReference type="Proteomes" id="UP001500368">
    <property type="component" value="Unassembled WGS sequence"/>
</dbReference>
<evidence type="ECO:0000313" key="10">
    <source>
        <dbReference type="EMBL" id="GAA4921342.1"/>
    </source>
</evidence>
<evidence type="ECO:0000256" key="5">
    <source>
        <dbReference type="ARBA" id="ARBA00022692"/>
    </source>
</evidence>
<feature type="transmembrane region" description="Helical" evidence="8">
    <location>
        <begin position="222"/>
        <end position="245"/>
    </location>
</feature>
<dbReference type="InterPro" id="IPR011701">
    <property type="entry name" value="MFS"/>
</dbReference>
<evidence type="ECO:0000256" key="2">
    <source>
        <dbReference type="ARBA" id="ARBA00006236"/>
    </source>
</evidence>
<keyword evidence="7 8" id="KW-0472">Membrane</keyword>
<feature type="transmembrane region" description="Helical" evidence="8">
    <location>
        <begin position="52"/>
        <end position="71"/>
    </location>
</feature>
<feature type="transmembrane region" description="Helical" evidence="8">
    <location>
        <begin position="287"/>
        <end position="306"/>
    </location>
</feature>
<dbReference type="NCBIfam" id="TIGR00710">
    <property type="entry name" value="efflux_Bcr_CflA"/>
    <property type="match status" value="1"/>
</dbReference>
<dbReference type="PANTHER" id="PTHR43124">
    <property type="entry name" value="PURINE EFFLUX PUMP PBUE"/>
    <property type="match status" value="1"/>
</dbReference>
<reference evidence="11" key="1">
    <citation type="journal article" date="2019" name="Int. J. Syst. Evol. Microbiol.">
        <title>The Global Catalogue of Microorganisms (GCM) 10K type strain sequencing project: providing services to taxonomists for standard genome sequencing and annotation.</title>
        <authorList>
            <consortium name="The Broad Institute Genomics Platform"/>
            <consortium name="The Broad Institute Genome Sequencing Center for Infectious Disease"/>
            <person name="Wu L."/>
            <person name="Ma J."/>
        </authorList>
    </citation>
    <scope>NUCLEOTIDE SEQUENCE [LARGE SCALE GENOMIC DNA]</scope>
    <source>
        <strain evidence="11">JCM 19129</strain>
    </source>
</reference>
<evidence type="ECO:0000256" key="1">
    <source>
        <dbReference type="ARBA" id="ARBA00004651"/>
    </source>
</evidence>
<evidence type="ECO:0000256" key="4">
    <source>
        <dbReference type="ARBA" id="ARBA00022475"/>
    </source>
</evidence>
<feature type="transmembrane region" description="Helical" evidence="8">
    <location>
        <begin position="312"/>
        <end position="328"/>
    </location>
</feature>
<keyword evidence="5 8" id="KW-0812">Transmembrane</keyword>
<dbReference type="PANTHER" id="PTHR43124:SF3">
    <property type="entry name" value="CHLORAMPHENICOL EFFLUX PUMP RV0191"/>
    <property type="match status" value="1"/>
</dbReference>
<accession>A0ABP9FY72</accession>
<evidence type="ECO:0000313" key="11">
    <source>
        <dbReference type="Proteomes" id="UP001500368"/>
    </source>
</evidence>
<dbReference type="InterPro" id="IPR004812">
    <property type="entry name" value="Efflux_drug-R_Bcr/CmlA"/>
</dbReference>
<feature type="transmembrane region" description="Helical" evidence="8">
    <location>
        <begin position="141"/>
        <end position="160"/>
    </location>
</feature>
<dbReference type="InterPro" id="IPR020846">
    <property type="entry name" value="MFS_dom"/>
</dbReference>
<comment type="similarity">
    <text evidence="2">Belongs to the major facilitator superfamily. Bcr/CmlA family.</text>
</comment>
<keyword evidence="4" id="KW-1003">Cell membrane</keyword>
<feature type="transmembrane region" description="Helical" evidence="8">
    <location>
        <begin position="257"/>
        <end position="275"/>
    </location>
</feature>
<dbReference type="Pfam" id="PF07690">
    <property type="entry name" value="MFS_1"/>
    <property type="match status" value="1"/>
</dbReference>
<comment type="caution">
    <text evidence="10">The sequence shown here is derived from an EMBL/GenBank/DDBJ whole genome shotgun (WGS) entry which is preliminary data.</text>
</comment>
<dbReference type="InterPro" id="IPR050189">
    <property type="entry name" value="MFS_Efflux_Transporters"/>
</dbReference>
<feature type="transmembrane region" description="Helical" evidence="8">
    <location>
        <begin position="83"/>
        <end position="102"/>
    </location>
</feature>
<keyword evidence="11" id="KW-1185">Reference proteome</keyword>
<organism evidence="10 11">
    <name type="scientific">Nesterenkonia rhizosphaerae</name>
    <dbReference type="NCBI Taxonomy" id="1348272"/>
    <lineage>
        <taxon>Bacteria</taxon>
        <taxon>Bacillati</taxon>
        <taxon>Actinomycetota</taxon>
        <taxon>Actinomycetes</taxon>
        <taxon>Micrococcales</taxon>
        <taxon>Micrococcaceae</taxon>
        <taxon>Nesterenkonia</taxon>
    </lineage>
</organism>
<feature type="transmembrane region" description="Helical" evidence="8">
    <location>
        <begin position="349"/>
        <end position="371"/>
    </location>
</feature>
<gene>
    <name evidence="10" type="ORF">GCM10025790_17230</name>
</gene>
<dbReference type="SUPFAM" id="SSF103473">
    <property type="entry name" value="MFS general substrate transporter"/>
    <property type="match status" value="1"/>
</dbReference>
<protein>
    <submittedName>
        <fullName evidence="10">Multidrug effflux MFS transporter</fullName>
    </submittedName>
</protein>
<feature type="transmembrane region" description="Helical" evidence="8">
    <location>
        <begin position="172"/>
        <end position="191"/>
    </location>
</feature>
<dbReference type="PROSITE" id="PS50850">
    <property type="entry name" value="MFS"/>
    <property type="match status" value="1"/>
</dbReference>
<dbReference type="EMBL" id="BAABLW010000007">
    <property type="protein sequence ID" value="GAA4921342.1"/>
    <property type="molecule type" value="Genomic_DNA"/>
</dbReference>
<feature type="domain" description="Major facilitator superfamily (MFS) profile" evidence="9">
    <location>
        <begin position="15"/>
        <end position="399"/>
    </location>
</feature>
<dbReference type="Gene3D" id="1.20.1720.10">
    <property type="entry name" value="Multidrug resistance protein D"/>
    <property type="match status" value="1"/>
</dbReference>
<evidence type="ECO:0000256" key="3">
    <source>
        <dbReference type="ARBA" id="ARBA00022448"/>
    </source>
</evidence>
<feature type="transmembrane region" description="Helical" evidence="8">
    <location>
        <begin position="108"/>
        <end position="129"/>
    </location>
</feature>
<sequence>MSTTMAPEVTQRVKPTVVLGLASIVGLVPFAIDMYLASLPDISQEFAAPVWATQLTLTGYLLLLGAGQLVAGPITDAVGRRGPLMVGLVLFVAGAVLAALAPSMLWLIIARLLQAVGGALAAVVANATVRDRASGEGATQLFAVLMTVTALAPIIAPAVGGWLDGAWGWRSVFWALAALGAAVLLYCALFLKESHPAENRSTLALGSTLRGYGSLLTSRSFVLPWAAMVSMFMLLFAYIGGASYIYQDDYGVSSEAFGLLFASTGIALMVGAFAANRLAKTVRQHTLVLTGVALAGLGAALALTVAVTGTPIGALVGSIAVIMLGLGVSEPALMSNALSSVEENTGQAAALLGAGQFVLGAAAAGVTGMVVAFGPTAWTALLLAIVALALALSTGSARHYR</sequence>
<evidence type="ECO:0000256" key="6">
    <source>
        <dbReference type="ARBA" id="ARBA00022989"/>
    </source>
</evidence>
<feature type="transmembrane region" description="Helical" evidence="8">
    <location>
        <begin position="377"/>
        <end position="397"/>
    </location>
</feature>